<reference evidence="2 3" key="1">
    <citation type="submission" date="2019-02" db="EMBL/GenBank/DDBJ databases">
        <title>Genome sequencing of the rare red list fungi Phellinidium pouzarii.</title>
        <authorList>
            <person name="Buettner E."/>
            <person name="Kellner H."/>
        </authorList>
    </citation>
    <scope>NUCLEOTIDE SEQUENCE [LARGE SCALE GENOMIC DNA]</scope>
    <source>
        <strain evidence="2 3">DSM 108285</strain>
    </source>
</reference>
<organism evidence="2 3">
    <name type="scientific">Phellinidium pouzarii</name>
    <dbReference type="NCBI Taxonomy" id="167371"/>
    <lineage>
        <taxon>Eukaryota</taxon>
        <taxon>Fungi</taxon>
        <taxon>Dikarya</taxon>
        <taxon>Basidiomycota</taxon>
        <taxon>Agaricomycotina</taxon>
        <taxon>Agaricomycetes</taxon>
        <taxon>Hymenochaetales</taxon>
        <taxon>Hymenochaetaceae</taxon>
        <taxon>Phellinidium</taxon>
    </lineage>
</organism>
<evidence type="ECO:0000256" key="1">
    <source>
        <dbReference type="SAM" id="MobiDB-lite"/>
    </source>
</evidence>
<dbReference type="GO" id="GO:0008157">
    <property type="term" value="F:protein phosphatase 1 binding"/>
    <property type="evidence" value="ECO:0007669"/>
    <property type="project" value="TreeGrafter"/>
</dbReference>
<feature type="non-terminal residue" evidence="2">
    <location>
        <position position="118"/>
    </location>
</feature>
<sequence length="118" mass="13301">EERLTKNGKKRKTVTWPPESLLEKVRYIDKAVYDDDPTDGSYGAHSIRDLERAEGAAMHSTVFEESIDFYEPQPIEFPETIDASPRGSQSQEKDAQEERERGTLGALYLTAAQIPDSP</sequence>
<dbReference type="AlphaFoldDB" id="A0A4S4K462"/>
<dbReference type="OrthoDB" id="6159439at2759"/>
<name>A0A4S4K462_9AGAM</name>
<dbReference type="Proteomes" id="UP000308199">
    <property type="component" value="Unassembled WGS sequence"/>
</dbReference>
<feature type="non-terminal residue" evidence="2">
    <location>
        <position position="1"/>
    </location>
</feature>
<comment type="caution">
    <text evidence="2">The sequence shown here is derived from an EMBL/GenBank/DDBJ whole genome shotgun (WGS) entry which is preliminary data.</text>
</comment>
<dbReference type="EMBL" id="SGPK01001763">
    <property type="protein sequence ID" value="THG92475.1"/>
    <property type="molecule type" value="Genomic_DNA"/>
</dbReference>
<gene>
    <name evidence="2" type="ORF">EW145_g8701</name>
</gene>
<proteinExistence type="predicted"/>
<feature type="compositionally biased region" description="Basic and acidic residues" evidence="1">
    <location>
        <begin position="91"/>
        <end position="102"/>
    </location>
</feature>
<dbReference type="PANTHER" id="PTHR46557:SF1">
    <property type="entry name" value="SERINE_THREONINE-PROTEIN PHOSPHATASE 1 REGULATORY SUBUNIT 10"/>
    <property type="match status" value="1"/>
</dbReference>
<dbReference type="GO" id="GO:0072357">
    <property type="term" value="C:PTW/PP1 phosphatase complex"/>
    <property type="evidence" value="ECO:0007669"/>
    <property type="project" value="TreeGrafter"/>
</dbReference>
<evidence type="ECO:0000313" key="3">
    <source>
        <dbReference type="Proteomes" id="UP000308199"/>
    </source>
</evidence>
<protein>
    <submittedName>
        <fullName evidence="2">Uncharacterized protein</fullName>
    </submittedName>
</protein>
<evidence type="ECO:0000313" key="2">
    <source>
        <dbReference type="EMBL" id="THG92475.1"/>
    </source>
</evidence>
<keyword evidence="3" id="KW-1185">Reference proteome</keyword>
<dbReference type="GO" id="GO:0000785">
    <property type="term" value="C:chromatin"/>
    <property type="evidence" value="ECO:0007669"/>
    <property type="project" value="TreeGrafter"/>
</dbReference>
<feature type="region of interest" description="Disordered" evidence="1">
    <location>
        <begin position="73"/>
        <end position="118"/>
    </location>
</feature>
<accession>A0A4S4K462</accession>
<dbReference type="PANTHER" id="PTHR46557">
    <property type="entry name" value="SERINE/THREONINE-PROTEIN PHOSPHATASE 1 REGULATORY SUBUNIT 10-RELATED"/>
    <property type="match status" value="1"/>
</dbReference>